<evidence type="ECO:0000313" key="2">
    <source>
        <dbReference type="EnsemblFungi" id="PTTG_10588-t43_1-p1"/>
    </source>
</evidence>
<dbReference type="EnsemblFungi" id="PTTG_10588-t43_1">
    <property type="protein sequence ID" value="PTTG_10588-t43_1-p1"/>
    <property type="gene ID" value="PTTG_10588"/>
</dbReference>
<sequence length="69" mass="7215">KPQTGILAGLMSASGARGGTTTTDPLNVWLTGGLSLRSNGKPVDPLKWWIQHGLSGNTHGGLLKMALMF</sequence>
<gene>
    <name evidence="1" type="ORF">PTTG_10588</name>
</gene>
<evidence type="ECO:0000313" key="3">
    <source>
        <dbReference type="Proteomes" id="UP000005240"/>
    </source>
</evidence>
<organism evidence="2 3">
    <name type="scientific">Puccinia triticina (isolate 1-1 / race 1 (BBBD))</name>
    <name type="common">Brown leaf rust fungus</name>
    <dbReference type="NCBI Taxonomy" id="630390"/>
    <lineage>
        <taxon>Eukaryota</taxon>
        <taxon>Fungi</taxon>
        <taxon>Dikarya</taxon>
        <taxon>Basidiomycota</taxon>
        <taxon>Pucciniomycotina</taxon>
        <taxon>Pucciniomycetes</taxon>
        <taxon>Pucciniales</taxon>
        <taxon>Pucciniaceae</taxon>
        <taxon>Puccinia</taxon>
    </lineage>
</organism>
<dbReference type="STRING" id="630390.A0A0C4FBJ0"/>
<reference evidence="1" key="1">
    <citation type="submission" date="2009-11" db="EMBL/GenBank/DDBJ databases">
        <authorList>
            <consortium name="The Broad Institute Genome Sequencing Platform"/>
            <person name="Ward D."/>
            <person name="Feldgarden M."/>
            <person name="Earl A."/>
            <person name="Young S.K."/>
            <person name="Zeng Q."/>
            <person name="Koehrsen M."/>
            <person name="Alvarado L."/>
            <person name="Berlin A."/>
            <person name="Bochicchio J."/>
            <person name="Borenstein D."/>
            <person name="Chapman S.B."/>
            <person name="Chen Z."/>
            <person name="Engels R."/>
            <person name="Freedman E."/>
            <person name="Gellesch M."/>
            <person name="Goldberg J."/>
            <person name="Griggs A."/>
            <person name="Gujja S."/>
            <person name="Heilman E."/>
            <person name="Heiman D."/>
            <person name="Hepburn T."/>
            <person name="Howarth C."/>
            <person name="Jen D."/>
            <person name="Larson L."/>
            <person name="Lewis B."/>
            <person name="Mehta T."/>
            <person name="Park D."/>
            <person name="Pearson M."/>
            <person name="Roberts A."/>
            <person name="Saif S."/>
            <person name="Shea T."/>
            <person name="Shenoy N."/>
            <person name="Sisk P."/>
            <person name="Stolte C."/>
            <person name="Sykes S."/>
            <person name="Thomson T."/>
            <person name="Walk T."/>
            <person name="White J."/>
            <person name="Yandava C."/>
            <person name="Izard J."/>
            <person name="Baranova O.V."/>
            <person name="Blanton J.M."/>
            <person name="Tanner A.C."/>
            <person name="Dewhirst F.E."/>
            <person name="Haas B."/>
            <person name="Nusbaum C."/>
            <person name="Birren B."/>
        </authorList>
    </citation>
    <scope>NUCLEOTIDE SEQUENCE [LARGE SCALE GENOMIC DNA]</scope>
    <source>
        <strain evidence="1">1-1 BBBD Race 1</strain>
    </source>
</reference>
<reference evidence="2 3" key="3">
    <citation type="journal article" date="2017" name="G3 (Bethesda)">
        <title>Comparative analysis highlights variable genome content of wheat rusts and divergence of the mating loci.</title>
        <authorList>
            <person name="Cuomo C.A."/>
            <person name="Bakkeren G."/>
            <person name="Khalil H.B."/>
            <person name="Panwar V."/>
            <person name="Joly D."/>
            <person name="Linning R."/>
            <person name="Sakthikumar S."/>
            <person name="Song X."/>
            <person name="Adiconis X."/>
            <person name="Fan L."/>
            <person name="Goldberg J.M."/>
            <person name="Levin J.Z."/>
            <person name="Young S."/>
            <person name="Zeng Q."/>
            <person name="Anikster Y."/>
            <person name="Bruce M."/>
            <person name="Wang M."/>
            <person name="Yin C."/>
            <person name="McCallum B."/>
            <person name="Szabo L.J."/>
            <person name="Hulbert S."/>
            <person name="Chen X."/>
            <person name="Fellers J.P."/>
        </authorList>
    </citation>
    <scope>NUCLEOTIDE SEQUENCE</scope>
    <source>
        <strain evidence="3">Isolate 1-1 / race 1 (BBBD)</strain>
        <strain evidence="2">isolate 1-1 / race 1 (BBBD)</strain>
    </source>
</reference>
<dbReference type="EMBL" id="ADAS02000082">
    <property type="protein sequence ID" value="OAV91358.1"/>
    <property type="molecule type" value="Genomic_DNA"/>
</dbReference>
<dbReference type="AlphaFoldDB" id="A0A0C4FBJ0"/>
<reference evidence="1" key="2">
    <citation type="submission" date="2016-05" db="EMBL/GenBank/DDBJ databases">
        <title>Comparative analysis highlights variable genome content of wheat rusts and divergence of the mating loci.</title>
        <authorList>
            <person name="Cuomo C.A."/>
            <person name="Bakkeren G."/>
            <person name="Szabo L."/>
            <person name="Khalil H."/>
            <person name="Joly D."/>
            <person name="Goldberg J."/>
            <person name="Young S."/>
            <person name="Zeng Q."/>
            <person name="Fellers J."/>
        </authorList>
    </citation>
    <scope>NUCLEOTIDE SEQUENCE [LARGE SCALE GENOMIC DNA]</scope>
    <source>
        <strain evidence="1">1-1 BBBD Race 1</strain>
    </source>
</reference>
<evidence type="ECO:0000313" key="1">
    <source>
        <dbReference type="EMBL" id="OAV91358.1"/>
    </source>
</evidence>
<proteinExistence type="predicted"/>
<accession>A0A0C4FBJ0</accession>
<protein>
    <submittedName>
        <fullName evidence="1 2">Uncharacterized protein</fullName>
    </submittedName>
</protein>
<dbReference type="VEuPathDB" id="FungiDB:PTTG_10588"/>
<name>A0A0C4FBJ0_PUCT1</name>
<dbReference type="OrthoDB" id="3386594at2759"/>
<keyword evidence="3" id="KW-1185">Reference proteome</keyword>
<reference evidence="2" key="4">
    <citation type="submission" date="2025-05" db="UniProtKB">
        <authorList>
            <consortium name="EnsemblFungi"/>
        </authorList>
    </citation>
    <scope>IDENTIFICATION</scope>
    <source>
        <strain evidence="2">isolate 1-1 / race 1 (BBBD)</strain>
    </source>
</reference>
<dbReference type="Proteomes" id="UP000005240">
    <property type="component" value="Unassembled WGS sequence"/>
</dbReference>